<organism evidence="10 11">
    <name type="scientific">Ephemerocybe angulata</name>
    <dbReference type="NCBI Taxonomy" id="980116"/>
    <lineage>
        <taxon>Eukaryota</taxon>
        <taxon>Fungi</taxon>
        <taxon>Dikarya</taxon>
        <taxon>Basidiomycota</taxon>
        <taxon>Agaricomycotina</taxon>
        <taxon>Agaricomycetes</taxon>
        <taxon>Agaricomycetidae</taxon>
        <taxon>Agaricales</taxon>
        <taxon>Agaricineae</taxon>
        <taxon>Psathyrellaceae</taxon>
        <taxon>Ephemerocybe</taxon>
    </lineage>
</organism>
<dbReference type="PANTHER" id="PTHR31490">
    <property type="entry name" value="GLYCOSYL HYDROLASE"/>
    <property type="match status" value="1"/>
</dbReference>
<dbReference type="PROSITE" id="PS51760">
    <property type="entry name" value="GH10_2"/>
    <property type="match status" value="1"/>
</dbReference>
<evidence type="ECO:0000256" key="3">
    <source>
        <dbReference type="ARBA" id="ARBA00023277"/>
    </source>
</evidence>
<dbReference type="Pfam" id="PF00331">
    <property type="entry name" value="Glyco_hydro_10"/>
    <property type="match status" value="1"/>
</dbReference>
<dbReference type="GO" id="GO:0000272">
    <property type="term" value="P:polysaccharide catabolic process"/>
    <property type="evidence" value="ECO:0007669"/>
    <property type="project" value="UniProtKB-KW"/>
</dbReference>
<keyword evidence="5 7" id="KW-0624">Polysaccharide degradation</keyword>
<dbReference type="Gene3D" id="3.20.20.80">
    <property type="entry name" value="Glycosidases"/>
    <property type="match status" value="1"/>
</dbReference>
<feature type="signal peptide" evidence="8">
    <location>
        <begin position="1"/>
        <end position="29"/>
    </location>
</feature>
<evidence type="ECO:0000259" key="9">
    <source>
        <dbReference type="PROSITE" id="PS51760"/>
    </source>
</evidence>
<sequence length="372" mass="41701">MTRTLSFINLRRSFTTLLLATAGYHYVEASLNSMMQANGKLYFGNIIDTNTMQGNEDGVLKGEFGMFTPEYSWKWNRIQPEKGQFHFNDSDAVMEWAEANGKQIRGHTLVWHQNIPDWVDAITDKEDLTKVIKDHINKAVGRYKGRVYAWDVVNEVFNEDGTFRDSVFYRVLGEDFIPLAFRTARDADPNAKLYINEYNLDYAGPKIDAMLNLIHRLQAQNVPIDAIGSQTHLTSGRVSEVPAQLKRLASTGLDIAVTELDIRIKRPVTPAKLQQQKGEYALVTKGCLDVPACVGISMWGVSDKNSWVKEALPAFGAPLMWDGNLRRKGAYGAVDGLLRKVGEGAEMAGAKVSVTRRHGGRRGRHGKRRLSL</sequence>
<keyword evidence="4 7" id="KW-0326">Glycosidase</keyword>
<accession>A0A8H6LXC0</accession>
<dbReference type="InterPro" id="IPR031158">
    <property type="entry name" value="GH10_AS"/>
</dbReference>
<dbReference type="InterPro" id="IPR044846">
    <property type="entry name" value="GH10"/>
</dbReference>
<dbReference type="PRINTS" id="PR00134">
    <property type="entry name" value="GLHYDRLASE10"/>
</dbReference>
<comment type="caution">
    <text evidence="10">The sequence shown here is derived from an EMBL/GenBank/DDBJ whole genome shotgun (WGS) entry which is preliminary data.</text>
</comment>
<proteinExistence type="inferred from homology"/>
<comment type="similarity">
    <text evidence="1 7">Belongs to the glycosyl hydrolase 10 (cellulase F) family.</text>
</comment>
<evidence type="ECO:0000256" key="8">
    <source>
        <dbReference type="SAM" id="SignalP"/>
    </source>
</evidence>
<evidence type="ECO:0000256" key="7">
    <source>
        <dbReference type="RuleBase" id="RU361174"/>
    </source>
</evidence>
<feature type="domain" description="GH10" evidence="9">
    <location>
        <begin position="28"/>
        <end position="337"/>
    </location>
</feature>
<feature type="active site" description="Nucleophile" evidence="6">
    <location>
        <position position="259"/>
    </location>
</feature>
<dbReference type="SUPFAM" id="SSF51445">
    <property type="entry name" value="(Trans)glycosidases"/>
    <property type="match status" value="1"/>
</dbReference>
<evidence type="ECO:0000313" key="10">
    <source>
        <dbReference type="EMBL" id="KAF6747468.1"/>
    </source>
</evidence>
<evidence type="ECO:0000256" key="5">
    <source>
        <dbReference type="ARBA" id="ARBA00023326"/>
    </source>
</evidence>
<evidence type="ECO:0000256" key="2">
    <source>
        <dbReference type="ARBA" id="ARBA00022801"/>
    </source>
</evidence>
<dbReference type="EC" id="3.2.1.8" evidence="7"/>
<keyword evidence="8" id="KW-0732">Signal</keyword>
<reference evidence="10 11" key="1">
    <citation type="submission" date="2020-07" db="EMBL/GenBank/DDBJ databases">
        <title>Comparative genomics of pyrophilous fungi reveals a link between fire events and developmental genes.</title>
        <authorList>
            <consortium name="DOE Joint Genome Institute"/>
            <person name="Steindorff A.S."/>
            <person name="Carver A."/>
            <person name="Calhoun S."/>
            <person name="Stillman K."/>
            <person name="Liu H."/>
            <person name="Lipzen A."/>
            <person name="Pangilinan J."/>
            <person name="Labutti K."/>
            <person name="Bruns T.D."/>
            <person name="Grigoriev I.V."/>
        </authorList>
    </citation>
    <scope>NUCLEOTIDE SEQUENCE [LARGE SCALE GENOMIC DNA]</scope>
    <source>
        <strain evidence="10 11">CBS 144469</strain>
    </source>
</reference>
<dbReference type="EMBL" id="JACGCI010000081">
    <property type="protein sequence ID" value="KAF6747468.1"/>
    <property type="molecule type" value="Genomic_DNA"/>
</dbReference>
<dbReference type="AlphaFoldDB" id="A0A8H6LXC0"/>
<dbReference type="InterPro" id="IPR017853">
    <property type="entry name" value="GH"/>
</dbReference>
<dbReference type="OrthoDB" id="3055998at2759"/>
<keyword evidence="2 7" id="KW-0378">Hydrolase</keyword>
<name>A0A8H6LXC0_9AGAR</name>
<comment type="catalytic activity">
    <reaction evidence="7">
        <text>Endohydrolysis of (1-&gt;4)-beta-D-xylosidic linkages in xylans.</text>
        <dbReference type="EC" id="3.2.1.8"/>
    </reaction>
</comment>
<dbReference type="SMART" id="SM00633">
    <property type="entry name" value="Glyco_10"/>
    <property type="match status" value="1"/>
</dbReference>
<evidence type="ECO:0000256" key="6">
    <source>
        <dbReference type="PROSITE-ProRule" id="PRU10061"/>
    </source>
</evidence>
<dbReference type="PROSITE" id="PS00591">
    <property type="entry name" value="GH10_1"/>
    <property type="match status" value="1"/>
</dbReference>
<dbReference type="Proteomes" id="UP000521943">
    <property type="component" value="Unassembled WGS sequence"/>
</dbReference>
<evidence type="ECO:0000313" key="11">
    <source>
        <dbReference type="Proteomes" id="UP000521943"/>
    </source>
</evidence>
<gene>
    <name evidence="10" type="ORF">DFP72DRAFT_1174948</name>
</gene>
<dbReference type="GO" id="GO:0031176">
    <property type="term" value="F:endo-1,4-beta-xylanase activity"/>
    <property type="evidence" value="ECO:0007669"/>
    <property type="project" value="UniProtKB-EC"/>
</dbReference>
<evidence type="ECO:0000256" key="1">
    <source>
        <dbReference type="ARBA" id="ARBA00007495"/>
    </source>
</evidence>
<keyword evidence="3 7" id="KW-0119">Carbohydrate metabolism</keyword>
<keyword evidence="11" id="KW-1185">Reference proteome</keyword>
<evidence type="ECO:0000256" key="4">
    <source>
        <dbReference type="ARBA" id="ARBA00023295"/>
    </source>
</evidence>
<feature type="chain" id="PRO_5034183764" description="Beta-xylanase" evidence="8">
    <location>
        <begin position="30"/>
        <end position="372"/>
    </location>
</feature>
<dbReference type="PANTHER" id="PTHR31490:SF76">
    <property type="entry name" value="ENDO-1,4-BETA-XYLANASE C"/>
    <property type="match status" value="1"/>
</dbReference>
<dbReference type="InterPro" id="IPR001000">
    <property type="entry name" value="GH10_dom"/>
</dbReference>
<protein>
    <recommendedName>
        <fullName evidence="7">Beta-xylanase</fullName>
        <ecNumber evidence="7">3.2.1.8</ecNumber>
    </recommendedName>
</protein>